<keyword evidence="5" id="KW-1185">Reference proteome</keyword>
<dbReference type="RefSeq" id="WP_154374943.1">
    <property type="nucleotide sequence ID" value="NZ_WKJK01000003.1"/>
</dbReference>
<keyword evidence="1" id="KW-0812">Transmembrane</keyword>
<reference evidence="4 5" key="1">
    <citation type="submission" date="2019-11" db="EMBL/GenBank/DDBJ databases">
        <title>Novel species isolated from a subtropical stream in China.</title>
        <authorList>
            <person name="Lu H."/>
        </authorList>
    </citation>
    <scope>NUCLEOTIDE SEQUENCE [LARGE SCALE GENOMIC DNA]</scope>
    <source>
        <strain evidence="4 5">FT80W</strain>
    </source>
</reference>
<keyword evidence="1" id="KW-1133">Transmembrane helix</keyword>
<dbReference type="EMBL" id="WKJK01000003">
    <property type="protein sequence ID" value="MRW89975.1"/>
    <property type="molecule type" value="Genomic_DNA"/>
</dbReference>
<feature type="transmembrane region" description="Helical" evidence="1">
    <location>
        <begin position="131"/>
        <end position="147"/>
    </location>
</feature>
<evidence type="ECO:0000256" key="1">
    <source>
        <dbReference type="SAM" id="Phobius"/>
    </source>
</evidence>
<sequence length="155" mass="16074">MKLKLLAAALLAGAAFSASAGDYSLPITLNATYDFWDLDTPLDGGVDTIKFTGLAAGTYKVDLSYSTNYLTFASITLNSVSVPTIYSATPYTLGAITIETGSPFTLVLTGTANSLSSYSGHITVTAVPEPATYGMMLGGLGLLGLAARRKSKKQS</sequence>
<dbReference type="NCBIfam" id="TIGR02595">
    <property type="entry name" value="PEP_CTERM"/>
    <property type="match status" value="1"/>
</dbReference>
<feature type="domain" description="Ice-binding protein C-terminal" evidence="3">
    <location>
        <begin position="126"/>
        <end position="150"/>
    </location>
</feature>
<evidence type="ECO:0000313" key="5">
    <source>
        <dbReference type="Proteomes" id="UP000433309"/>
    </source>
</evidence>
<dbReference type="NCBIfam" id="NF038126">
    <property type="entry name" value="PEP_CTERM_FxDxF"/>
    <property type="match status" value="1"/>
</dbReference>
<organism evidence="4 5">
    <name type="scientific">Duganella guangzhouensis</name>
    <dbReference type="NCBI Taxonomy" id="2666084"/>
    <lineage>
        <taxon>Bacteria</taxon>
        <taxon>Pseudomonadati</taxon>
        <taxon>Pseudomonadota</taxon>
        <taxon>Betaproteobacteria</taxon>
        <taxon>Burkholderiales</taxon>
        <taxon>Oxalobacteraceae</taxon>
        <taxon>Telluria group</taxon>
        <taxon>Duganella</taxon>
    </lineage>
</organism>
<dbReference type="AlphaFoldDB" id="A0A6I2KVA1"/>
<evidence type="ECO:0000259" key="3">
    <source>
        <dbReference type="Pfam" id="PF07589"/>
    </source>
</evidence>
<proteinExistence type="predicted"/>
<comment type="caution">
    <text evidence="4">The sequence shown here is derived from an EMBL/GenBank/DDBJ whole genome shotgun (WGS) entry which is preliminary data.</text>
</comment>
<feature type="signal peptide" evidence="2">
    <location>
        <begin position="1"/>
        <end position="20"/>
    </location>
</feature>
<dbReference type="NCBIfam" id="NF035944">
    <property type="entry name" value="PEPxxWA-CTERM"/>
    <property type="match status" value="1"/>
</dbReference>
<keyword evidence="1" id="KW-0472">Membrane</keyword>
<dbReference type="InterPro" id="IPR013424">
    <property type="entry name" value="Ice-binding_C"/>
</dbReference>
<name>A0A6I2KVA1_9BURK</name>
<accession>A0A6I2KVA1</accession>
<dbReference type="Pfam" id="PF07589">
    <property type="entry name" value="PEP-CTERM"/>
    <property type="match status" value="1"/>
</dbReference>
<keyword evidence="2" id="KW-0732">Signal</keyword>
<dbReference type="Proteomes" id="UP000433309">
    <property type="component" value="Unassembled WGS sequence"/>
</dbReference>
<feature type="chain" id="PRO_5026062211" evidence="2">
    <location>
        <begin position="21"/>
        <end position="155"/>
    </location>
</feature>
<evidence type="ECO:0000256" key="2">
    <source>
        <dbReference type="SAM" id="SignalP"/>
    </source>
</evidence>
<protein>
    <submittedName>
        <fullName evidence="4">PEPxxWA-CTERM sorting domain-containing protein</fullName>
    </submittedName>
</protein>
<evidence type="ECO:0000313" key="4">
    <source>
        <dbReference type="EMBL" id="MRW89975.1"/>
    </source>
</evidence>
<gene>
    <name evidence="4" type="ORF">GJ699_08275</name>
</gene>